<dbReference type="InterPro" id="IPR050336">
    <property type="entry name" value="Chromosome_partition/occlusion"/>
</dbReference>
<dbReference type="InterPro" id="IPR003115">
    <property type="entry name" value="ParB_N"/>
</dbReference>
<dbReference type="GO" id="GO:0007059">
    <property type="term" value="P:chromosome segregation"/>
    <property type="evidence" value="ECO:0007669"/>
    <property type="project" value="TreeGrafter"/>
</dbReference>
<dbReference type="RefSeq" id="WP_160209339.1">
    <property type="nucleotide sequence ID" value="NZ_QXWZ01000008.1"/>
</dbReference>
<dbReference type="InterPro" id="IPR036086">
    <property type="entry name" value="ParB/Sulfiredoxin_sf"/>
</dbReference>
<dbReference type="SUPFAM" id="SSF110849">
    <property type="entry name" value="ParB/Sulfiredoxin"/>
    <property type="match status" value="1"/>
</dbReference>
<feature type="domain" description="ParB-like N-terminal" evidence="1">
    <location>
        <begin position="26"/>
        <end position="117"/>
    </location>
</feature>
<dbReference type="Pfam" id="PF02195">
    <property type="entry name" value="ParB_N"/>
    <property type="match status" value="1"/>
</dbReference>
<dbReference type="EMBL" id="QXWZ01000008">
    <property type="protein sequence ID" value="NBI78490.1"/>
    <property type="molecule type" value="Genomic_DNA"/>
</dbReference>
<dbReference type="GO" id="GO:0005694">
    <property type="term" value="C:chromosome"/>
    <property type="evidence" value="ECO:0007669"/>
    <property type="project" value="TreeGrafter"/>
</dbReference>
<dbReference type="SUPFAM" id="SSF109709">
    <property type="entry name" value="KorB DNA-binding domain-like"/>
    <property type="match status" value="1"/>
</dbReference>
<dbReference type="AlphaFoldDB" id="A0A845RER0"/>
<comment type="caution">
    <text evidence="2">The sequence shown here is derived from an EMBL/GenBank/DDBJ whole genome shotgun (WGS) entry which is preliminary data.</text>
</comment>
<dbReference type="OrthoDB" id="9771505at2"/>
<dbReference type="Gene3D" id="3.90.1530.30">
    <property type="match status" value="1"/>
</dbReference>
<dbReference type="PANTHER" id="PTHR33375">
    <property type="entry name" value="CHROMOSOME-PARTITIONING PROTEIN PARB-RELATED"/>
    <property type="match status" value="1"/>
</dbReference>
<sequence length="327" mass="37134">MSERKLKRLDALFGETPQPVSGEQVVMVDDALIDEFPGHPYKLHTGKRYTDLLESIQELGVITPVILRREENGRYTLLAGYNRRRYNQVAGNKQIPAVVRQGISDGEAKLIITHSNRQRGLDELLPSEKAFAFKMEMEGLKETRKQMQKVDLITQLESAVNADEQPLSEDLFKVEQMKYSRETLAEHYGLNPTELHRLIRLTHLCPELLELVDDAKLPVYVAVPITYLPADTQLFLYHRITQGGCKVDIERAELLKAKHRSGELTEEEVDGILSGQLLPSKTPKRTAVKIKPVVLKKYFQKGESAKEIENIIVAALELYFSSQQAQT</sequence>
<protein>
    <recommendedName>
        <fullName evidence="1">ParB-like N-terminal domain-containing protein</fullName>
    </recommendedName>
</protein>
<evidence type="ECO:0000259" key="1">
    <source>
        <dbReference type="SMART" id="SM00470"/>
    </source>
</evidence>
<dbReference type="PANTHER" id="PTHR33375:SF1">
    <property type="entry name" value="CHROMOSOME-PARTITIONING PROTEIN PARB-RELATED"/>
    <property type="match status" value="1"/>
</dbReference>
<reference evidence="2 3" key="1">
    <citation type="submission" date="2018-08" db="EMBL/GenBank/DDBJ databases">
        <title>Murine metabolic-syndrome-specific gut microbial biobank.</title>
        <authorList>
            <person name="Liu C."/>
        </authorList>
    </citation>
    <scope>NUCLEOTIDE SEQUENCE [LARGE SCALE GENOMIC DNA]</scope>
    <source>
        <strain evidence="2 3">X69</strain>
    </source>
</reference>
<name>A0A845RER0_9FIRM</name>
<evidence type="ECO:0000313" key="2">
    <source>
        <dbReference type="EMBL" id="NBI78490.1"/>
    </source>
</evidence>
<dbReference type="SMART" id="SM00470">
    <property type="entry name" value="ParB"/>
    <property type="match status" value="1"/>
</dbReference>
<organism evidence="2 3">
    <name type="scientific">Anaerotruncus colihominis</name>
    <dbReference type="NCBI Taxonomy" id="169435"/>
    <lineage>
        <taxon>Bacteria</taxon>
        <taxon>Bacillati</taxon>
        <taxon>Bacillota</taxon>
        <taxon>Clostridia</taxon>
        <taxon>Eubacteriales</taxon>
        <taxon>Oscillospiraceae</taxon>
        <taxon>Anaerotruncus</taxon>
    </lineage>
</organism>
<dbReference type="CDD" id="cd16408">
    <property type="entry name" value="ParB_N_like"/>
    <property type="match status" value="1"/>
</dbReference>
<proteinExistence type="predicted"/>
<accession>A0A845RER0</accession>
<evidence type="ECO:0000313" key="3">
    <source>
        <dbReference type="Proteomes" id="UP000446348"/>
    </source>
</evidence>
<dbReference type="Proteomes" id="UP000446348">
    <property type="component" value="Unassembled WGS sequence"/>
</dbReference>
<gene>
    <name evidence="2" type="ORF">D3Z39_06355</name>
</gene>
<dbReference type="Gene3D" id="1.10.10.2830">
    <property type="match status" value="1"/>
</dbReference>